<gene>
    <name evidence="1" type="ORF">E2C01_055190</name>
</gene>
<name>A0A5B7GU60_PORTR</name>
<sequence length="106" mass="12167">MAVVVVVRVSVGARKEVLSLVPPFLLSKRALCRVPSSRQDLSVARRLQHIFMHYITRRHHTLAWRLSSVLAQPQLSRYNTVLCYYCPALHFSRVDRFMGRCLGAAM</sequence>
<comment type="caution">
    <text evidence="1">The sequence shown here is derived from an EMBL/GenBank/DDBJ whole genome shotgun (WGS) entry which is preliminary data.</text>
</comment>
<proteinExistence type="predicted"/>
<organism evidence="1 2">
    <name type="scientific">Portunus trituberculatus</name>
    <name type="common">Swimming crab</name>
    <name type="synonym">Neptunus trituberculatus</name>
    <dbReference type="NCBI Taxonomy" id="210409"/>
    <lineage>
        <taxon>Eukaryota</taxon>
        <taxon>Metazoa</taxon>
        <taxon>Ecdysozoa</taxon>
        <taxon>Arthropoda</taxon>
        <taxon>Crustacea</taxon>
        <taxon>Multicrustacea</taxon>
        <taxon>Malacostraca</taxon>
        <taxon>Eumalacostraca</taxon>
        <taxon>Eucarida</taxon>
        <taxon>Decapoda</taxon>
        <taxon>Pleocyemata</taxon>
        <taxon>Brachyura</taxon>
        <taxon>Eubrachyura</taxon>
        <taxon>Portunoidea</taxon>
        <taxon>Portunidae</taxon>
        <taxon>Portuninae</taxon>
        <taxon>Portunus</taxon>
    </lineage>
</organism>
<protein>
    <submittedName>
        <fullName evidence="1">Uncharacterized protein</fullName>
    </submittedName>
</protein>
<evidence type="ECO:0000313" key="1">
    <source>
        <dbReference type="EMBL" id="MPC61126.1"/>
    </source>
</evidence>
<dbReference type="Proteomes" id="UP000324222">
    <property type="component" value="Unassembled WGS sequence"/>
</dbReference>
<reference evidence="1 2" key="1">
    <citation type="submission" date="2019-05" db="EMBL/GenBank/DDBJ databases">
        <title>Another draft genome of Portunus trituberculatus and its Hox gene families provides insights of decapod evolution.</title>
        <authorList>
            <person name="Jeong J.-H."/>
            <person name="Song I."/>
            <person name="Kim S."/>
            <person name="Choi T."/>
            <person name="Kim D."/>
            <person name="Ryu S."/>
            <person name="Kim W."/>
        </authorList>
    </citation>
    <scope>NUCLEOTIDE SEQUENCE [LARGE SCALE GENOMIC DNA]</scope>
    <source>
        <tissue evidence="1">Muscle</tissue>
    </source>
</reference>
<accession>A0A5B7GU60</accession>
<evidence type="ECO:0000313" key="2">
    <source>
        <dbReference type="Proteomes" id="UP000324222"/>
    </source>
</evidence>
<keyword evidence="2" id="KW-1185">Reference proteome</keyword>
<dbReference type="AlphaFoldDB" id="A0A5B7GU60"/>
<dbReference type="EMBL" id="VSRR010018235">
    <property type="protein sequence ID" value="MPC61126.1"/>
    <property type="molecule type" value="Genomic_DNA"/>
</dbReference>